<dbReference type="Gene3D" id="2.40.128.410">
    <property type="match status" value="1"/>
</dbReference>
<reference evidence="1 2" key="1">
    <citation type="submission" date="2018-10" db="EMBL/GenBank/DDBJ databases">
        <title>Genomic Encyclopedia of Archaeal and Bacterial Type Strains, Phase II (KMG-II): from individual species to whole genera.</title>
        <authorList>
            <person name="Goeker M."/>
        </authorList>
    </citation>
    <scope>NUCLEOTIDE SEQUENCE [LARGE SCALE GENOMIC DNA]</scope>
    <source>
        <strain evidence="1 2">DSM 18602</strain>
    </source>
</reference>
<accession>A0A495JAJ8</accession>
<dbReference type="AlphaFoldDB" id="A0A495JAJ8"/>
<gene>
    <name evidence="1" type="ORF">BDD43_6013</name>
</gene>
<proteinExistence type="predicted"/>
<evidence type="ECO:0000313" key="1">
    <source>
        <dbReference type="EMBL" id="RKR85741.1"/>
    </source>
</evidence>
<dbReference type="RefSeq" id="WP_121201766.1">
    <property type="nucleotide sequence ID" value="NZ_RBKU01000001.1"/>
</dbReference>
<protein>
    <submittedName>
        <fullName evidence="1">Uncharacterized protein DUF4251</fullName>
    </submittedName>
</protein>
<evidence type="ECO:0000313" key="2">
    <source>
        <dbReference type="Proteomes" id="UP000268007"/>
    </source>
</evidence>
<sequence length="171" mass="19605">MKAFIVKWASPAFFVVLSVFVWNLGFAQSTKKEKQAKAEAEMKSIIDAQNYVFKAQYVQPMRGGNKYITPDYDLRISKDSVISYLPYFGRAYVAPFDPQDAGMMFTATEFDYKVVENKNGWDVSIKPVNTKDVRYMRLSVSKDGYATLQITSNNRDAISYQGYIEVKKHKV</sequence>
<organism evidence="1 2">
    <name type="scientific">Mucilaginibacter gracilis</name>
    <dbReference type="NCBI Taxonomy" id="423350"/>
    <lineage>
        <taxon>Bacteria</taxon>
        <taxon>Pseudomonadati</taxon>
        <taxon>Bacteroidota</taxon>
        <taxon>Sphingobacteriia</taxon>
        <taxon>Sphingobacteriales</taxon>
        <taxon>Sphingobacteriaceae</taxon>
        <taxon>Mucilaginibacter</taxon>
    </lineage>
</organism>
<name>A0A495JAJ8_9SPHI</name>
<comment type="caution">
    <text evidence="1">The sequence shown here is derived from an EMBL/GenBank/DDBJ whole genome shotgun (WGS) entry which is preliminary data.</text>
</comment>
<dbReference type="Pfam" id="PF14059">
    <property type="entry name" value="DUF4251"/>
    <property type="match status" value="1"/>
</dbReference>
<dbReference type="Proteomes" id="UP000268007">
    <property type="component" value="Unassembled WGS sequence"/>
</dbReference>
<dbReference type="EMBL" id="RBKU01000001">
    <property type="protein sequence ID" value="RKR85741.1"/>
    <property type="molecule type" value="Genomic_DNA"/>
</dbReference>
<dbReference type="OrthoDB" id="1097715at2"/>
<dbReference type="InterPro" id="IPR025347">
    <property type="entry name" value="DUF4251"/>
</dbReference>
<keyword evidence="2" id="KW-1185">Reference proteome</keyword>